<dbReference type="Gene3D" id="3.40.50.11690">
    <property type="entry name" value="Cell division protein FtsQ/DivIB"/>
    <property type="match status" value="1"/>
</dbReference>
<dbReference type="GO" id="GO:0005886">
    <property type="term" value="C:plasma membrane"/>
    <property type="evidence" value="ECO:0007669"/>
    <property type="project" value="UniProtKB-SubCell"/>
</dbReference>
<evidence type="ECO:0000256" key="4">
    <source>
        <dbReference type="ARBA" id="ARBA00022618"/>
    </source>
</evidence>
<dbReference type="EMBL" id="LUUI01000151">
    <property type="protein sequence ID" value="OAI10681.1"/>
    <property type="molecule type" value="Genomic_DNA"/>
</dbReference>
<keyword evidence="2 9" id="KW-1003">Cell membrane</keyword>
<proteinExistence type="inferred from homology"/>
<evidence type="ECO:0000256" key="9">
    <source>
        <dbReference type="HAMAP-Rule" id="MF_00911"/>
    </source>
</evidence>
<dbReference type="GO" id="GO:0032153">
    <property type="term" value="C:cell division site"/>
    <property type="evidence" value="ECO:0007669"/>
    <property type="project" value="UniProtKB-UniRule"/>
</dbReference>
<dbReference type="Pfam" id="PF03799">
    <property type="entry name" value="FtsQ_DivIB_C"/>
    <property type="match status" value="1"/>
</dbReference>
<name>A0A177MYI7_9GAMM</name>
<dbReference type="InterPro" id="IPR005548">
    <property type="entry name" value="Cell_div_FtsQ/DivIB_C"/>
</dbReference>
<organism evidence="11 12">
    <name type="scientific">Methylomonas lenta</name>
    <dbReference type="NCBI Taxonomy" id="980561"/>
    <lineage>
        <taxon>Bacteria</taxon>
        <taxon>Pseudomonadati</taxon>
        <taxon>Pseudomonadota</taxon>
        <taxon>Gammaproteobacteria</taxon>
        <taxon>Methylococcales</taxon>
        <taxon>Methylococcaceae</taxon>
        <taxon>Methylomonas</taxon>
    </lineage>
</organism>
<dbReference type="STRING" id="980561.A1359_16140"/>
<keyword evidence="12" id="KW-1185">Reference proteome</keyword>
<dbReference type="InterPro" id="IPR045335">
    <property type="entry name" value="FtsQ_C_sf"/>
</dbReference>
<dbReference type="OrthoDB" id="9790370at2"/>
<evidence type="ECO:0000256" key="5">
    <source>
        <dbReference type="ARBA" id="ARBA00022692"/>
    </source>
</evidence>
<evidence type="ECO:0000256" key="6">
    <source>
        <dbReference type="ARBA" id="ARBA00022989"/>
    </source>
</evidence>
<keyword evidence="8 9" id="KW-0131">Cell cycle</keyword>
<evidence type="ECO:0000259" key="10">
    <source>
        <dbReference type="PROSITE" id="PS51779"/>
    </source>
</evidence>
<evidence type="ECO:0000313" key="11">
    <source>
        <dbReference type="EMBL" id="OAI10681.1"/>
    </source>
</evidence>
<keyword evidence="7 9" id="KW-0472">Membrane</keyword>
<gene>
    <name evidence="9" type="primary">ftsQ</name>
    <name evidence="11" type="ORF">A1359_16140</name>
</gene>
<dbReference type="InterPro" id="IPR013685">
    <property type="entry name" value="POTRA_FtsQ_type"/>
</dbReference>
<accession>A0A177MYI7</accession>
<dbReference type="PANTHER" id="PTHR35851:SF1">
    <property type="entry name" value="CELL DIVISION PROTEIN FTSQ"/>
    <property type="match status" value="1"/>
</dbReference>
<evidence type="ECO:0000313" key="12">
    <source>
        <dbReference type="Proteomes" id="UP000078476"/>
    </source>
</evidence>
<dbReference type="Pfam" id="PF08478">
    <property type="entry name" value="POTRA_1"/>
    <property type="match status" value="1"/>
</dbReference>
<comment type="subcellular location">
    <subcellularLocation>
        <location evidence="9">Cell inner membrane</location>
        <topology evidence="9">Single-pass type II membrane protein</topology>
    </subcellularLocation>
    <subcellularLocation>
        <location evidence="1">Membrane</location>
    </subcellularLocation>
    <text evidence="9">Localizes to the division septum.</text>
</comment>
<comment type="similarity">
    <text evidence="9">Belongs to the FtsQ/DivIB family. FtsQ subfamily.</text>
</comment>
<evidence type="ECO:0000256" key="3">
    <source>
        <dbReference type="ARBA" id="ARBA00022519"/>
    </source>
</evidence>
<dbReference type="PANTHER" id="PTHR35851">
    <property type="entry name" value="CELL DIVISION PROTEIN FTSQ"/>
    <property type="match status" value="1"/>
</dbReference>
<keyword evidence="6 9" id="KW-1133">Transmembrane helix</keyword>
<comment type="subunit">
    <text evidence="9">Part of a complex composed of FtsB, FtsL and FtsQ.</text>
</comment>
<feature type="domain" description="POTRA" evidence="10">
    <location>
        <begin position="29"/>
        <end position="98"/>
    </location>
</feature>
<comment type="function">
    <text evidence="9">Essential cell division protein. May link together the upstream cell division proteins, which are predominantly cytoplasmic, with the downstream cell division proteins, which are predominantly periplasmic. May control correct divisome assembly.</text>
</comment>
<keyword evidence="3 9" id="KW-0997">Cell inner membrane</keyword>
<dbReference type="InterPro" id="IPR034746">
    <property type="entry name" value="POTRA"/>
</dbReference>
<dbReference type="AlphaFoldDB" id="A0A177MYI7"/>
<dbReference type="HAMAP" id="MF_00911">
    <property type="entry name" value="FtsQ_subfam"/>
    <property type="match status" value="1"/>
</dbReference>
<dbReference type="Proteomes" id="UP000078476">
    <property type="component" value="Unassembled WGS sequence"/>
</dbReference>
<evidence type="ECO:0000256" key="2">
    <source>
        <dbReference type="ARBA" id="ARBA00022475"/>
    </source>
</evidence>
<dbReference type="Gene3D" id="3.10.20.310">
    <property type="entry name" value="membrane protein fhac"/>
    <property type="match status" value="1"/>
</dbReference>
<dbReference type="InterPro" id="IPR026579">
    <property type="entry name" value="FtsQ"/>
</dbReference>
<evidence type="ECO:0000256" key="7">
    <source>
        <dbReference type="ARBA" id="ARBA00023136"/>
    </source>
</evidence>
<evidence type="ECO:0000256" key="1">
    <source>
        <dbReference type="ARBA" id="ARBA00004370"/>
    </source>
</evidence>
<protein>
    <recommendedName>
        <fullName evidence="9">Cell division protein FtsQ</fullName>
    </recommendedName>
</protein>
<dbReference type="GO" id="GO:0090529">
    <property type="term" value="P:cell septum assembly"/>
    <property type="evidence" value="ECO:0007669"/>
    <property type="project" value="InterPro"/>
</dbReference>
<keyword evidence="5 9" id="KW-0812">Transmembrane</keyword>
<dbReference type="PROSITE" id="PS51779">
    <property type="entry name" value="POTRA"/>
    <property type="match status" value="1"/>
</dbReference>
<reference evidence="11 12" key="1">
    <citation type="submission" date="2016-03" db="EMBL/GenBank/DDBJ databases">
        <authorList>
            <person name="Ploux O."/>
        </authorList>
    </citation>
    <scope>NUCLEOTIDE SEQUENCE [LARGE SCALE GENOMIC DNA]</scope>
    <source>
        <strain evidence="11 12">R-45370</strain>
    </source>
</reference>
<comment type="caution">
    <text evidence="11">The sequence shown here is derived from an EMBL/GenBank/DDBJ whole genome shotgun (WGS) entry which is preliminary data.</text>
</comment>
<keyword evidence="4 9" id="KW-0132">Cell division</keyword>
<sequence length="258" mass="29545">MKFIGFVLLVFAGSWYGWQRMHNQDAISKPIRYVKIEGAFQYTSKDRLKAVLTPEMKRGFYHADMDNIHHLISHLPLVEKVDVKRVWPDAVHIKITEQTPIVRWGDHALLNKQGDVLTPDNISEFKNLPIITGPEGQEKKLLEIMKGIYIVLKDKSMQLAEFHVNDRRAWQIKLANGLEMQLGRKAPLENMQRFLKTMDLLGEEQLAMIASVDTRYPNGYAVTWKPDTPKIDWKAVTEKHTEVDGTVPSGTDAGKIKS</sequence>
<evidence type="ECO:0000256" key="8">
    <source>
        <dbReference type="ARBA" id="ARBA00023306"/>
    </source>
</evidence>
<dbReference type="GO" id="GO:0043093">
    <property type="term" value="P:FtsZ-dependent cytokinesis"/>
    <property type="evidence" value="ECO:0007669"/>
    <property type="project" value="UniProtKB-UniRule"/>
</dbReference>